<reference evidence="6 7" key="1">
    <citation type="submission" date="2021-07" db="EMBL/GenBank/DDBJ databases">
        <authorList>
            <person name="So Y."/>
        </authorList>
    </citation>
    <scope>NUCLEOTIDE SEQUENCE [LARGE SCALE GENOMIC DNA]</scope>
    <source>
        <strain evidence="6 7">HJA6</strain>
    </source>
</reference>
<dbReference type="PROSITE" id="PS50011">
    <property type="entry name" value="PROTEIN_KINASE_DOM"/>
    <property type="match status" value="1"/>
</dbReference>
<dbReference type="SUPFAM" id="SSF56112">
    <property type="entry name" value="Protein kinase-like (PK-like)"/>
    <property type="match status" value="1"/>
</dbReference>
<dbReference type="Pfam" id="PF00069">
    <property type="entry name" value="Pkinase"/>
    <property type="match status" value="1"/>
</dbReference>
<dbReference type="SMART" id="SM00220">
    <property type="entry name" value="S_TKc"/>
    <property type="match status" value="1"/>
</dbReference>
<evidence type="ECO:0000256" key="3">
    <source>
        <dbReference type="ARBA" id="ARBA00022777"/>
    </source>
</evidence>
<evidence type="ECO:0000259" key="5">
    <source>
        <dbReference type="PROSITE" id="PS50011"/>
    </source>
</evidence>
<accession>A0ABS7ADY3</accession>
<dbReference type="EMBL" id="JAHYBZ010000008">
    <property type="protein sequence ID" value="MBW6400522.1"/>
    <property type="molecule type" value="Genomic_DNA"/>
</dbReference>
<evidence type="ECO:0000256" key="2">
    <source>
        <dbReference type="ARBA" id="ARBA00022741"/>
    </source>
</evidence>
<organism evidence="6 7">
    <name type="scientific">Roseomonas alba</name>
    <dbReference type="NCBI Taxonomy" id="2846776"/>
    <lineage>
        <taxon>Bacteria</taxon>
        <taxon>Pseudomonadati</taxon>
        <taxon>Pseudomonadota</taxon>
        <taxon>Alphaproteobacteria</taxon>
        <taxon>Acetobacterales</taxon>
        <taxon>Roseomonadaceae</taxon>
        <taxon>Roseomonas</taxon>
    </lineage>
</organism>
<sequence>MSETQPDLEHTPLILPPEARLMAVRDLAPRLRATLGPEAEDEAVVLTRPGFRVTARLLPAALAALLGEFRTASLVTEAVARFSRAEGQDPLAILDLSYPALADLVDGRLLVPAEAPEAGAAAPSLGAGQAFAGLEIEALLRALDDTEVYRARLPDGTPVALKLARDGRAAAALAEEARVLDTLSGGDTPGLVAQGIEAGRAWFAMEWCAGVPVSVAAQRLRAAGDRAGLARLVARLLDAYARLHAQGILHGDIHTGNALATEDGRVSLIDFGQARPADQGGIDLRRAGLPQFHDPQMAAALFAGRASPAATPAAEQHAVAVLAYLLLAGLHPIRPAADRMALLGRIATRPPLPFPARGVPAWPRVEAVLRRAMASRPEQRFRDMAAFARAFRAAGRSPRSTLPPPAAAVIAALWRGVLPADATPEATAWLTLRAALLTEDAEMLAFADLHAAQAGAGLVASAVAAEVARARSDPAEEAAAMRAFLAAAEPTPGAMLLAARILDGAALRGLDAAPLRDWAAATLAALPAEAATLHAALALAEAGALPAPPDLETRLAEVAGGSVWLWALAHDASALPGHLARAIAAQRPHDPLGRGLALLRLHQATGHGRWTAAARRIAAQAGTETLDGALLTLECAAPWRAMPPPWRLAAIT</sequence>
<gene>
    <name evidence="6" type="ORF">KPL78_21870</name>
</gene>
<evidence type="ECO:0000256" key="4">
    <source>
        <dbReference type="ARBA" id="ARBA00022840"/>
    </source>
</evidence>
<keyword evidence="2" id="KW-0547">Nucleotide-binding</keyword>
<name>A0ABS7ADY3_9PROT</name>
<comment type="caution">
    <text evidence="6">The sequence shown here is derived from an EMBL/GenBank/DDBJ whole genome shotgun (WGS) entry which is preliminary data.</text>
</comment>
<dbReference type="RefSeq" id="WP_219765095.1">
    <property type="nucleotide sequence ID" value="NZ_JAHYBZ010000008.1"/>
</dbReference>
<feature type="domain" description="Protein kinase" evidence="5">
    <location>
        <begin position="134"/>
        <end position="392"/>
    </location>
</feature>
<dbReference type="Gene3D" id="1.10.510.10">
    <property type="entry name" value="Transferase(Phosphotransferase) domain 1"/>
    <property type="match status" value="1"/>
</dbReference>
<dbReference type="PANTHER" id="PTHR43289:SF6">
    <property type="entry name" value="SERINE_THREONINE-PROTEIN KINASE NEKL-3"/>
    <property type="match status" value="1"/>
</dbReference>
<keyword evidence="3" id="KW-0418">Kinase</keyword>
<protein>
    <submittedName>
        <fullName evidence="6">Phosphotransferase</fullName>
    </submittedName>
</protein>
<evidence type="ECO:0000313" key="6">
    <source>
        <dbReference type="EMBL" id="MBW6400522.1"/>
    </source>
</evidence>
<proteinExistence type="predicted"/>
<keyword evidence="7" id="KW-1185">Reference proteome</keyword>
<keyword evidence="1" id="KW-0808">Transferase</keyword>
<evidence type="ECO:0000256" key="1">
    <source>
        <dbReference type="ARBA" id="ARBA00022679"/>
    </source>
</evidence>
<dbReference type="Proteomes" id="UP001196565">
    <property type="component" value="Unassembled WGS sequence"/>
</dbReference>
<dbReference type="PANTHER" id="PTHR43289">
    <property type="entry name" value="MITOGEN-ACTIVATED PROTEIN KINASE KINASE KINASE 20-RELATED"/>
    <property type="match status" value="1"/>
</dbReference>
<dbReference type="InterPro" id="IPR011009">
    <property type="entry name" value="Kinase-like_dom_sf"/>
</dbReference>
<dbReference type="InterPro" id="IPR000719">
    <property type="entry name" value="Prot_kinase_dom"/>
</dbReference>
<keyword evidence="4" id="KW-0067">ATP-binding</keyword>
<evidence type="ECO:0000313" key="7">
    <source>
        <dbReference type="Proteomes" id="UP001196565"/>
    </source>
</evidence>